<dbReference type="AlphaFoldDB" id="A0AA88L1M3"/>
<dbReference type="PANTHER" id="PTHR28672:SF1">
    <property type="entry name" value="ANAPHASE-PROMOTING COMPLEX SUBUNIT 13"/>
    <property type="match status" value="1"/>
</dbReference>
<proteinExistence type="inferred from homology"/>
<name>A0AA88L1M3_ARTSF</name>
<comment type="caution">
    <text evidence="12">The sequence shown here is derived from an EMBL/GenBank/DDBJ whole genome shotgun (WGS) entry which is preliminary data.</text>
</comment>
<evidence type="ECO:0000256" key="6">
    <source>
        <dbReference type="ARBA" id="ARBA00022776"/>
    </source>
</evidence>
<accession>A0AA88L1M3</accession>
<dbReference type="GO" id="GO:0070979">
    <property type="term" value="P:protein K11-linked ubiquitination"/>
    <property type="evidence" value="ECO:0007669"/>
    <property type="project" value="TreeGrafter"/>
</dbReference>
<protein>
    <recommendedName>
        <fullName evidence="4">Anaphase-promoting complex subunit 13</fullName>
    </recommendedName>
    <alternativeName>
        <fullName evidence="10">Cyclosome subunit 13</fullName>
    </alternativeName>
</protein>
<evidence type="ECO:0000256" key="8">
    <source>
        <dbReference type="ARBA" id="ARBA00023242"/>
    </source>
</evidence>
<evidence type="ECO:0000256" key="7">
    <source>
        <dbReference type="ARBA" id="ARBA00022786"/>
    </source>
</evidence>
<evidence type="ECO:0000256" key="4">
    <source>
        <dbReference type="ARBA" id="ARBA00013935"/>
    </source>
</evidence>
<dbReference type="GO" id="GO:0051301">
    <property type="term" value="P:cell division"/>
    <property type="evidence" value="ECO:0007669"/>
    <property type="project" value="UniProtKB-KW"/>
</dbReference>
<comment type="similarity">
    <text evidence="3">Belongs to the APC13 family.</text>
</comment>
<keyword evidence="13" id="KW-1185">Reference proteome</keyword>
<keyword evidence="7" id="KW-0833">Ubl conjugation pathway</keyword>
<evidence type="ECO:0000256" key="1">
    <source>
        <dbReference type="ARBA" id="ARBA00004123"/>
    </source>
</evidence>
<evidence type="ECO:0000256" key="9">
    <source>
        <dbReference type="ARBA" id="ARBA00023306"/>
    </source>
</evidence>
<sequence>MDSQVQLDGRLINIVDDSWRLDKLPDEEVFIPTEELPDLEPDNSNTQESLREQEEKWTDLGLNFILENNSA</sequence>
<reference evidence="12" key="1">
    <citation type="submission" date="2023-07" db="EMBL/GenBank/DDBJ databases">
        <title>Chromosome-level genome assembly of Artemia franciscana.</title>
        <authorList>
            <person name="Jo E."/>
        </authorList>
    </citation>
    <scope>NUCLEOTIDE SEQUENCE</scope>
    <source>
        <tissue evidence="12">Whole body</tissue>
    </source>
</reference>
<evidence type="ECO:0000256" key="5">
    <source>
        <dbReference type="ARBA" id="ARBA00022618"/>
    </source>
</evidence>
<evidence type="ECO:0000256" key="11">
    <source>
        <dbReference type="ARBA" id="ARBA00045696"/>
    </source>
</evidence>
<evidence type="ECO:0000256" key="10">
    <source>
        <dbReference type="ARBA" id="ARBA00031338"/>
    </source>
</evidence>
<evidence type="ECO:0000313" key="13">
    <source>
        <dbReference type="Proteomes" id="UP001187531"/>
    </source>
</evidence>
<keyword evidence="9" id="KW-0131">Cell cycle</keyword>
<comment type="function">
    <text evidence="11">Component of the anaphase promoting complex/cyclosome (APC/C), a cell cycle-regulated E3 ubiquitin ligase that controls progression through mitosis and the G1 phase of the cell cycle. The APC/C complex acts by mediating ubiquitination and subsequent degradation of target proteins: it mainly mediates the formation of 'Lys-11'-linked polyubiquitin chains and, to a lower extent, the formation of 'Lys-48'- and 'Lys-63'-linked polyubiquitin chains. The APC/C complex catalyzes assembly of branched 'Lys-11'-/'Lys-48'-linked branched ubiquitin chains on target proteins.</text>
</comment>
<dbReference type="PANTHER" id="PTHR28672">
    <property type="entry name" value="ANAPHASE-PROMOTING COMPLEX SUBUNIT 13"/>
    <property type="match status" value="1"/>
</dbReference>
<evidence type="ECO:0000256" key="2">
    <source>
        <dbReference type="ARBA" id="ARBA00004906"/>
    </source>
</evidence>
<dbReference type="Proteomes" id="UP001187531">
    <property type="component" value="Unassembled WGS sequence"/>
</dbReference>
<dbReference type="InterPro" id="IPR008401">
    <property type="entry name" value="Apc13"/>
</dbReference>
<dbReference type="GO" id="GO:0005680">
    <property type="term" value="C:anaphase-promoting complex"/>
    <property type="evidence" value="ECO:0007669"/>
    <property type="project" value="InterPro"/>
</dbReference>
<comment type="pathway">
    <text evidence="2">Protein modification; protein ubiquitination.</text>
</comment>
<comment type="subcellular location">
    <subcellularLocation>
        <location evidence="1">Nucleus</location>
    </subcellularLocation>
</comment>
<dbReference type="Pfam" id="PF05839">
    <property type="entry name" value="Apc13p"/>
    <property type="match status" value="1"/>
</dbReference>
<evidence type="ECO:0000256" key="3">
    <source>
        <dbReference type="ARBA" id="ARBA00006940"/>
    </source>
</evidence>
<gene>
    <name evidence="12" type="ORF">QYM36_013076</name>
</gene>
<keyword evidence="5" id="KW-0132">Cell division</keyword>
<evidence type="ECO:0000313" key="12">
    <source>
        <dbReference type="EMBL" id="KAK2709286.1"/>
    </source>
</evidence>
<keyword evidence="8" id="KW-0539">Nucleus</keyword>
<keyword evidence="6" id="KW-0498">Mitosis</keyword>
<dbReference type="EMBL" id="JAVRJZ010000017">
    <property type="protein sequence ID" value="KAK2709286.1"/>
    <property type="molecule type" value="Genomic_DNA"/>
</dbReference>
<organism evidence="12 13">
    <name type="scientific">Artemia franciscana</name>
    <name type="common">Brine shrimp</name>
    <name type="synonym">Artemia sanfranciscana</name>
    <dbReference type="NCBI Taxonomy" id="6661"/>
    <lineage>
        <taxon>Eukaryota</taxon>
        <taxon>Metazoa</taxon>
        <taxon>Ecdysozoa</taxon>
        <taxon>Arthropoda</taxon>
        <taxon>Crustacea</taxon>
        <taxon>Branchiopoda</taxon>
        <taxon>Anostraca</taxon>
        <taxon>Artemiidae</taxon>
        <taxon>Artemia</taxon>
    </lineage>
</organism>